<gene>
    <name evidence="1" type="ORF">RRG08_034129</name>
</gene>
<comment type="caution">
    <text evidence="1">The sequence shown here is derived from an EMBL/GenBank/DDBJ whole genome shotgun (WGS) entry which is preliminary data.</text>
</comment>
<reference evidence="1" key="1">
    <citation type="journal article" date="2023" name="G3 (Bethesda)">
        <title>A reference genome for the long-term kleptoplast-retaining sea slug Elysia crispata morphotype clarki.</title>
        <authorList>
            <person name="Eastman K.E."/>
            <person name="Pendleton A.L."/>
            <person name="Shaikh M.A."/>
            <person name="Suttiyut T."/>
            <person name="Ogas R."/>
            <person name="Tomko P."/>
            <person name="Gavelis G."/>
            <person name="Widhalm J.R."/>
            <person name="Wisecaver J.H."/>
        </authorList>
    </citation>
    <scope>NUCLEOTIDE SEQUENCE</scope>
    <source>
        <strain evidence="1">ECLA1</strain>
    </source>
</reference>
<name>A0AAE0ZKD6_9GAST</name>
<keyword evidence="2" id="KW-1185">Reference proteome</keyword>
<dbReference type="Proteomes" id="UP001283361">
    <property type="component" value="Unassembled WGS sequence"/>
</dbReference>
<sequence length="99" mass="10871">MQIHHFSHEADFSALGAAGSPASHDGRWFGERSWGRVTAPVRVRGGHVHLVTRSLAPEGRPHTWLAAPAHHTQRALDKPFTGPMHCSYGTRCGEKLEIS</sequence>
<protein>
    <submittedName>
        <fullName evidence="1">Uncharacterized protein</fullName>
    </submittedName>
</protein>
<accession>A0AAE0ZKD6</accession>
<proteinExistence type="predicted"/>
<dbReference type="AlphaFoldDB" id="A0AAE0ZKD6"/>
<evidence type="ECO:0000313" key="2">
    <source>
        <dbReference type="Proteomes" id="UP001283361"/>
    </source>
</evidence>
<organism evidence="1 2">
    <name type="scientific">Elysia crispata</name>
    <name type="common">lettuce slug</name>
    <dbReference type="NCBI Taxonomy" id="231223"/>
    <lineage>
        <taxon>Eukaryota</taxon>
        <taxon>Metazoa</taxon>
        <taxon>Spiralia</taxon>
        <taxon>Lophotrochozoa</taxon>
        <taxon>Mollusca</taxon>
        <taxon>Gastropoda</taxon>
        <taxon>Heterobranchia</taxon>
        <taxon>Euthyneura</taxon>
        <taxon>Panpulmonata</taxon>
        <taxon>Sacoglossa</taxon>
        <taxon>Placobranchoidea</taxon>
        <taxon>Plakobranchidae</taxon>
        <taxon>Elysia</taxon>
    </lineage>
</organism>
<dbReference type="EMBL" id="JAWDGP010003771">
    <property type="protein sequence ID" value="KAK3771113.1"/>
    <property type="molecule type" value="Genomic_DNA"/>
</dbReference>
<evidence type="ECO:0000313" key="1">
    <source>
        <dbReference type="EMBL" id="KAK3771113.1"/>
    </source>
</evidence>